<accession>A0A164URB4</accession>
<evidence type="ECO:0000313" key="2">
    <source>
        <dbReference type="Proteomes" id="UP000076722"/>
    </source>
</evidence>
<reference evidence="1 2" key="1">
    <citation type="journal article" date="2016" name="Mol. Biol. Evol.">
        <title>Comparative Genomics of Early-Diverging Mushroom-Forming Fungi Provides Insights into the Origins of Lignocellulose Decay Capabilities.</title>
        <authorList>
            <person name="Nagy L.G."/>
            <person name="Riley R."/>
            <person name="Tritt A."/>
            <person name="Adam C."/>
            <person name="Daum C."/>
            <person name="Floudas D."/>
            <person name="Sun H."/>
            <person name="Yadav J.S."/>
            <person name="Pangilinan J."/>
            <person name="Larsson K.H."/>
            <person name="Matsuura K."/>
            <person name="Barry K."/>
            <person name="Labutti K."/>
            <person name="Kuo R."/>
            <person name="Ohm R.A."/>
            <person name="Bhattacharya S.S."/>
            <person name="Shirouzu T."/>
            <person name="Yoshinaga Y."/>
            <person name="Martin F.M."/>
            <person name="Grigoriev I.V."/>
            <person name="Hibbett D.S."/>
        </authorList>
    </citation>
    <scope>NUCLEOTIDE SEQUENCE [LARGE SCALE GENOMIC DNA]</scope>
    <source>
        <strain evidence="1 2">HHB9708</strain>
    </source>
</reference>
<evidence type="ECO:0000313" key="1">
    <source>
        <dbReference type="EMBL" id="KZS93471.1"/>
    </source>
</evidence>
<gene>
    <name evidence="1" type="ORF">SISNIDRAFT_495575</name>
</gene>
<sequence length="174" mass="18648">MQNQEGPTLLCIGSAVNVEQKVVQLPVGAEIMEVPEASLLQVLLTGLTTTTSDDPALLSKILHGNAMGLIAVLCSFKGSIRSGSSKHERRQFILSSVTVVNELGCIGLVGGGDVEPVVVYEQAFSSSSMTLQGRRRIRQSRGLETMRAMHARIQWDLAWACKTSPGTPLVQSEA</sequence>
<organism evidence="1 2">
    <name type="scientific">Sistotremastrum niveocremeum HHB9708</name>
    <dbReference type="NCBI Taxonomy" id="1314777"/>
    <lineage>
        <taxon>Eukaryota</taxon>
        <taxon>Fungi</taxon>
        <taxon>Dikarya</taxon>
        <taxon>Basidiomycota</taxon>
        <taxon>Agaricomycotina</taxon>
        <taxon>Agaricomycetes</taxon>
        <taxon>Sistotremastrales</taxon>
        <taxon>Sistotremastraceae</taxon>
        <taxon>Sertulicium</taxon>
        <taxon>Sertulicium niveocremeum</taxon>
    </lineage>
</organism>
<keyword evidence="2" id="KW-1185">Reference proteome</keyword>
<dbReference type="EMBL" id="KV419407">
    <property type="protein sequence ID" value="KZS93471.1"/>
    <property type="molecule type" value="Genomic_DNA"/>
</dbReference>
<protein>
    <submittedName>
        <fullName evidence="1">Uncharacterized protein</fullName>
    </submittedName>
</protein>
<dbReference type="AlphaFoldDB" id="A0A164URB4"/>
<proteinExistence type="predicted"/>
<dbReference type="Proteomes" id="UP000076722">
    <property type="component" value="Unassembled WGS sequence"/>
</dbReference>
<name>A0A164URB4_9AGAM</name>